<dbReference type="InterPro" id="IPR029058">
    <property type="entry name" value="AB_hydrolase_fold"/>
</dbReference>
<organism evidence="2 3">
    <name type="scientific">Eucalyptus globulus</name>
    <name type="common">Tasmanian blue gum</name>
    <dbReference type="NCBI Taxonomy" id="34317"/>
    <lineage>
        <taxon>Eukaryota</taxon>
        <taxon>Viridiplantae</taxon>
        <taxon>Streptophyta</taxon>
        <taxon>Embryophyta</taxon>
        <taxon>Tracheophyta</taxon>
        <taxon>Spermatophyta</taxon>
        <taxon>Magnoliopsida</taxon>
        <taxon>eudicotyledons</taxon>
        <taxon>Gunneridae</taxon>
        <taxon>Pentapetalae</taxon>
        <taxon>rosids</taxon>
        <taxon>malvids</taxon>
        <taxon>Myrtales</taxon>
        <taxon>Myrtaceae</taxon>
        <taxon>Myrtoideae</taxon>
        <taxon>Eucalypteae</taxon>
        <taxon>Eucalyptus</taxon>
    </lineage>
</organism>
<name>A0ABD3JX01_EUCGL</name>
<dbReference type="Proteomes" id="UP001634007">
    <property type="component" value="Unassembled WGS sequence"/>
</dbReference>
<sequence>MVNTVKLYQALLRATMKLAGLRPRKIEIEPGTIMNFWAPTQSQNNTKNAVVFLHGFVGDGMMTWHLQVLALAKKYAVYVPDLLFFGSSATGDSRRTVDFQAECVAKGLLALGLQRCTVVGFSYGGMVAFKLAELQPELVESVVATCSIPAMTESMSKECLEKLGFPTWSELLLPNSVSGVKKTVGSHRLPRIPNRVFKDSLKVIFNNKKEKAELLEAFVIPDKDFTVPEYSQKVHLVCGKEDKMFSVETMMEFKEKLGTKATLECIEKASHLAIWERPFVYSKCLKRILASIYDKRSNEFCYE</sequence>
<keyword evidence="3" id="KW-1185">Reference proteome</keyword>
<reference evidence="2 3" key="1">
    <citation type="submission" date="2024-11" db="EMBL/GenBank/DDBJ databases">
        <title>Chromosome-level genome assembly of Eucalyptus globulus Labill. provides insights into its genome evolution.</title>
        <authorList>
            <person name="Li X."/>
        </authorList>
    </citation>
    <scope>NUCLEOTIDE SEQUENCE [LARGE SCALE GENOMIC DNA]</scope>
    <source>
        <strain evidence="2">CL2024</strain>
        <tissue evidence="2">Fresh tender leaves</tissue>
    </source>
</reference>
<dbReference type="PANTHER" id="PTHR43139">
    <property type="entry name" value="SI:DKEY-122A22.2"/>
    <property type="match status" value="1"/>
</dbReference>
<comment type="caution">
    <text evidence="2">The sequence shown here is derived from an EMBL/GenBank/DDBJ whole genome shotgun (WGS) entry which is preliminary data.</text>
</comment>
<dbReference type="InterPro" id="IPR052370">
    <property type="entry name" value="Meta-cleavage_hydrolase"/>
</dbReference>
<protein>
    <recommendedName>
        <fullName evidence="1">AB hydrolase-1 domain-containing protein</fullName>
    </recommendedName>
</protein>
<dbReference type="AlphaFoldDB" id="A0ABD3JX01"/>
<accession>A0ABD3JX01</accession>
<evidence type="ECO:0000259" key="1">
    <source>
        <dbReference type="Pfam" id="PF00561"/>
    </source>
</evidence>
<dbReference type="Pfam" id="PF00561">
    <property type="entry name" value="Abhydrolase_1"/>
    <property type="match status" value="1"/>
</dbReference>
<evidence type="ECO:0000313" key="3">
    <source>
        <dbReference type="Proteomes" id="UP001634007"/>
    </source>
</evidence>
<dbReference type="EMBL" id="JBJKBG010000007">
    <property type="protein sequence ID" value="KAL3730724.1"/>
    <property type="molecule type" value="Genomic_DNA"/>
</dbReference>
<dbReference type="InterPro" id="IPR000073">
    <property type="entry name" value="AB_hydrolase_1"/>
</dbReference>
<dbReference type="SUPFAM" id="SSF53474">
    <property type="entry name" value="alpha/beta-Hydrolases"/>
    <property type="match status" value="1"/>
</dbReference>
<proteinExistence type="predicted"/>
<dbReference type="Gene3D" id="3.40.50.1820">
    <property type="entry name" value="alpha/beta hydrolase"/>
    <property type="match status" value="1"/>
</dbReference>
<evidence type="ECO:0000313" key="2">
    <source>
        <dbReference type="EMBL" id="KAL3730724.1"/>
    </source>
</evidence>
<dbReference type="PANTHER" id="PTHR43139:SF22">
    <property type="entry name" value="AB HYDROLASE-1 DOMAIN-CONTAINING PROTEIN"/>
    <property type="match status" value="1"/>
</dbReference>
<feature type="domain" description="AB hydrolase-1" evidence="1">
    <location>
        <begin position="48"/>
        <end position="152"/>
    </location>
</feature>
<gene>
    <name evidence="2" type="ORF">ACJRO7_027712</name>
</gene>